<dbReference type="PANTHER" id="PTHR46332">
    <property type="entry name" value="ASPARTATE BETA-HYDROXYLASE DOMAIN-CONTAINING PROTEIN 2"/>
    <property type="match status" value="1"/>
</dbReference>
<sequence length="346" mass="40140">MDIITSCCTAIYNNLPEPNLPFVRALALGLISSFVVLALMHQRYYKTSFKKSVCQLFQDMFVSVPKLDHSEFMHCKNKTCTRCQKSEELIKAVIEAWEKMELANKASTYKRIAFGIEKMSFKSRNESSDYGRDKSMPTIFSMDLEMRPLSIWTHLDCYKKERDLLDTNFSIIKDEFQQIFKFFLNGGIEGWKLNDIPSGHWCIFPIIDQGIVKEENCIKCPNTSALLGSLPSLMKNCVFGNAFFSLLYPNSRIEPHYGPTNTRLRCHLGLQIPEECWLEVDGTQIRWKEGEVVIFDDSFEHSAYFGFSPNVYDDTPRVVLVLDFWHPNISTKEKDVLQKLFKPEYF</sequence>
<dbReference type="GO" id="GO:0051213">
    <property type="term" value="F:dioxygenase activity"/>
    <property type="evidence" value="ECO:0007669"/>
    <property type="project" value="UniProtKB-KW"/>
</dbReference>
<dbReference type="OrthoDB" id="438431at2759"/>
<keyword evidence="4" id="KW-1133">Transmembrane helix</keyword>
<dbReference type="Proteomes" id="UP000326759">
    <property type="component" value="Unassembled WGS sequence"/>
</dbReference>
<gene>
    <name evidence="6" type="primary">asphd2</name>
    <name evidence="6" type="ORF">Anas_04204</name>
</gene>
<keyword evidence="3" id="KW-0560">Oxidoreductase</keyword>
<dbReference type="InterPro" id="IPR027443">
    <property type="entry name" value="IPNS-like_sf"/>
</dbReference>
<reference evidence="6 7" key="1">
    <citation type="journal article" date="2019" name="PLoS Biol.">
        <title>Sex chromosomes control vertical transmission of feminizing Wolbachia symbionts in an isopod.</title>
        <authorList>
            <person name="Becking T."/>
            <person name="Chebbi M.A."/>
            <person name="Giraud I."/>
            <person name="Moumen B."/>
            <person name="Laverre T."/>
            <person name="Caubet Y."/>
            <person name="Peccoud J."/>
            <person name="Gilbert C."/>
            <person name="Cordaux R."/>
        </authorList>
    </citation>
    <scope>NUCLEOTIDE SEQUENCE [LARGE SCALE GENOMIC DNA]</scope>
    <source>
        <strain evidence="6">ANa2</strain>
        <tissue evidence="6">Whole body excluding digestive tract and cuticle</tissue>
    </source>
</reference>
<keyword evidence="4" id="KW-0812">Transmembrane</keyword>
<dbReference type="SUPFAM" id="SSF51197">
    <property type="entry name" value="Clavaminate synthase-like"/>
    <property type="match status" value="1"/>
</dbReference>
<evidence type="ECO:0000313" key="6">
    <source>
        <dbReference type="EMBL" id="KAB7493657.1"/>
    </source>
</evidence>
<evidence type="ECO:0000256" key="2">
    <source>
        <dbReference type="ARBA" id="ARBA00022964"/>
    </source>
</evidence>
<evidence type="ECO:0000256" key="3">
    <source>
        <dbReference type="ARBA" id="ARBA00023002"/>
    </source>
</evidence>
<feature type="domain" description="Aspartyl/asparaginy/proline hydroxylase" evidence="5">
    <location>
        <begin position="168"/>
        <end position="327"/>
    </location>
</feature>
<dbReference type="InterPro" id="IPR051821">
    <property type="entry name" value="Asp/Asn_beta-hydroxylase"/>
</dbReference>
<dbReference type="GO" id="GO:0016020">
    <property type="term" value="C:membrane"/>
    <property type="evidence" value="ECO:0007669"/>
    <property type="project" value="TreeGrafter"/>
</dbReference>
<dbReference type="InterPro" id="IPR007803">
    <property type="entry name" value="Asp/Arg/Pro-Hydrxlase"/>
</dbReference>
<organism evidence="6 7">
    <name type="scientific">Armadillidium nasatum</name>
    <dbReference type="NCBI Taxonomy" id="96803"/>
    <lineage>
        <taxon>Eukaryota</taxon>
        <taxon>Metazoa</taxon>
        <taxon>Ecdysozoa</taxon>
        <taxon>Arthropoda</taxon>
        <taxon>Crustacea</taxon>
        <taxon>Multicrustacea</taxon>
        <taxon>Malacostraca</taxon>
        <taxon>Eumalacostraca</taxon>
        <taxon>Peracarida</taxon>
        <taxon>Isopoda</taxon>
        <taxon>Oniscidea</taxon>
        <taxon>Crinocheta</taxon>
        <taxon>Armadillidiidae</taxon>
        <taxon>Armadillidium</taxon>
    </lineage>
</organism>
<comment type="similarity">
    <text evidence="1">Belongs to the aspartyl/asparaginyl beta-hydroxylase family.</text>
</comment>
<dbReference type="Pfam" id="PF05118">
    <property type="entry name" value="Asp_Arg_Hydrox"/>
    <property type="match status" value="1"/>
</dbReference>
<dbReference type="PANTHER" id="PTHR46332:SF5">
    <property type="entry name" value="ASPARTATE BETA-HYDROXYLASE DOMAIN CONTAINING 2"/>
    <property type="match status" value="1"/>
</dbReference>
<evidence type="ECO:0000259" key="5">
    <source>
        <dbReference type="Pfam" id="PF05118"/>
    </source>
</evidence>
<evidence type="ECO:0000256" key="4">
    <source>
        <dbReference type="SAM" id="Phobius"/>
    </source>
</evidence>
<keyword evidence="4" id="KW-0472">Membrane</keyword>
<protein>
    <submittedName>
        <fullName evidence="6">Aspartate beta-hydroxylase domain-containing protein 2</fullName>
    </submittedName>
</protein>
<evidence type="ECO:0000256" key="1">
    <source>
        <dbReference type="ARBA" id="ARBA00007730"/>
    </source>
</evidence>
<evidence type="ECO:0000313" key="7">
    <source>
        <dbReference type="Proteomes" id="UP000326759"/>
    </source>
</evidence>
<dbReference type="AlphaFoldDB" id="A0A5N5SHR5"/>
<keyword evidence="2" id="KW-0223">Dioxygenase</keyword>
<keyword evidence="7" id="KW-1185">Reference proteome</keyword>
<comment type="caution">
    <text evidence="6">The sequence shown here is derived from an EMBL/GenBank/DDBJ whole genome shotgun (WGS) entry which is preliminary data.</text>
</comment>
<feature type="transmembrane region" description="Helical" evidence="4">
    <location>
        <begin position="22"/>
        <end position="40"/>
    </location>
</feature>
<dbReference type="Gene3D" id="2.60.120.330">
    <property type="entry name" value="B-lactam Antibiotic, Isopenicillin N Synthase, Chain"/>
    <property type="match status" value="1"/>
</dbReference>
<proteinExistence type="inferred from homology"/>
<name>A0A5N5SHR5_9CRUS</name>
<dbReference type="EMBL" id="SEYY01025120">
    <property type="protein sequence ID" value="KAB7493657.1"/>
    <property type="molecule type" value="Genomic_DNA"/>
</dbReference>
<accession>A0A5N5SHR5</accession>